<dbReference type="AlphaFoldDB" id="A0AAD9HN87"/>
<sequence length="127" mass="13789">MSTCSRSGEPFHSGISLPSGPDASLALFRLYHPYSFSCNRRFTRTCSRVPTSYGTMRLGHCISQNTTPPPRGRNQKSTHFSFICLLGLSGAVSLACLIAYLTTSNSIYQSDSHAETKVHMAVGTASH</sequence>
<dbReference type="Proteomes" id="UP001232148">
    <property type="component" value="Unassembled WGS sequence"/>
</dbReference>
<organism evidence="2 3">
    <name type="scientific">Colletotrichum zoysiae</name>
    <dbReference type="NCBI Taxonomy" id="1216348"/>
    <lineage>
        <taxon>Eukaryota</taxon>
        <taxon>Fungi</taxon>
        <taxon>Dikarya</taxon>
        <taxon>Ascomycota</taxon>
        <taxon>Pezizomycotina</taxon>
        <taxon>Sordariomycetes</taxon>
        <taxon>Hypocreomycetidae</taxon>
        <taxon>Glomerellales</taxon>
        <taxon>Glomerellaceae</taxon>
        <taxon>Colletotrichum</taxon>
        <taxon>Colletotrichum graminicola species complex</taxon>
    </lineage>
</organism>
<feature type="transmembrane region" description="Helical" evidence="1">
    <location>
        <begin position="80"/>
        <end position="101"/>
    </location>
</feature>
<gene>
    <name evidence="2" type="ORF">LX32DRAFT_217121</name>
</gene>
<keyword evidence="1" id="KW-1133">Transmembrane helix</keyword>
<protein>
    <submittedName>
        <fullName evidence="2">Uncharacterized protein</fullName>
    </submittedName>
</protein>
<dbReference type="EMBL" id="MU842833">
    <property type="protein sequence ID" value="KAK2032140.1"/>
    <property type="molecule type" value="Genomic_DNA"/>
</dbReference>
<comment type="caution">
    <text evidence="2">The sequence shown here is derived from an EMBL/GenBank/DDBJ whole genome shotgun (WGS) entry which is preliminary data.</text>
</comment>
<evidence type="ECO:0000313" key="2">
    <source>
        <dbReference type="EMBL" id="KAK2032140.1"/>
    </source>
</evidence>
<keyword evidence="1" id="KW-0812">Transmembrane</keyword>
<keyword evidence="3" id="KW-1185">Reference proteome</keyword>
<reference evidence="2" key="1">
    <citation type="submission" date="2021-06" db="EMBL/GenBank/DDBJ databases">
        <title>Comparative genomics, transcriptomics and evolutionary studies reveal genomic signatures of adaptation to plant cell wall in hemibiotrophic fungi.</title>
        <authorList>
            <consortium name="DOE Joint Genome Institute"/>
            <person name="Baroncelli R."/>
            <person name="Diaz J.F."/>
            <person name="Benocci T."/>
            <person name="Peng M."/>
            <person name="Battaglia E."/>
            <person name="Haridas S."/>
            <person name="Andreopoulos W."/>
            <person name="Labutti K."/>
            <person name="Pangilinan J."/>
            <person name="Floch G.L."/>
            <person name="Makela M.R."/>
            <person name="Henrissat B."/>
            <person name="Grigoriev I.V."/>
            <person name="Crouch J.A."/>
            <person name="De Vries R.P."/>
            <person name="Sukno S.A."/>
            <person name="Thon M.R."/>
        </authorList>
    </citation>
    <scope>NUCLEOTIDE SEQUENCE</scope>
    <source>
        <strain evidence="2">MAFF235873</strain>
    </source>
</reference>
<accession>A0AAD9HN87</accession>
<proteinExistence type="predicted"/>
<keyword evidence="1" id="KW-0472">Membrane</keyword>
<evidence type="ECO:0000313" key="3">
    <source>
        <dbReference type="Proteomes" id="UP001232148"/>
    </source>
</evidence>
<name>A0AAD9HN87_9PEZI</name>
<evidence type="ECO:0000256" key="1">
    <source>
        <dbReference type="SAM" id="Phobius"/>
    </source>
</evidence>